<name>A0ABQ0M879_MYCCL</name>
<keyword evidence="2" id="KW-1185">Reference proteome</keyword>
<sequence length="145" mass="16703">MRTSLHDKRDHRLQVGLLIALQAVKRRAGSRTCNFFNDSSRTPVPSIHPRFPLLVVRRIAASEYSMSIALLPRHRRGRTSVLVTKSDIFDQLDKARRKTSGARHNTAYFQVPCPCSDSDSTSRIRVDWPASFWVLKLVRHHRRST</sequence>
<organism evidence="1 2">
    <name type="scientific">Mycena chlorophos</name>
    <name type="common">Agaric fungus</name>
    <name type="synonym">Agaricus chlorophos</name>
    <dbReference type="NCBI Taxonomy" id="658473"/>
    <lineage>
        <taxon>Eukaryota</taxon>
        <taxon>Fungi</taxon>
        <taxon>Dikarya</taxon>
        <taxon>Basidiomycota</taxon>
        <taxon>Agaricomycotina</taxon>
        <taxon>Agaricomycetes</taxon>
        <taxon>Agaricomycetidae</taxon>
        <taxon>Agaricales</taxon>
        <taxon>Marasmiineae</taxon>
        <taxon>Mycenaceae</taxon>
        <taxon>Mycena</taxon>
    </lineage>
</organism>
<evidence type="ECO:0000313" key="2">
    <source>
        <dbReference type="Proteomes" id="UP000815677"/>
    </source>
</evidence>
<proteinExistence type="predicted"/>
<accession>A0ABQ0M879</accession>
<reference evidence="1" key="1">
    <citation type="submission" date="2014-09" db="EMBL/GenBank/DDBJ databases">
        <title>Genome sequence of the luminous mushroom Mycena chlorophos for searching fungal bioluminescence genes.</title>
        <authorList>
            <person name="Tanaka Y."/>
            <person name="Kasuga D."/>
            <person name="Oba Y."/>
            <person name="Hase S."/>
            <person name="Sato K."/>
            <person name="Oba Y."/>
            <person name="Sakakibara Y."/>
        </authorList>
    </citation>
    <scope>NUCLEOTIDE SEQUENCE</scope>
</reference>
<dbReference type="Proteomes" id="UP000815677">
    <property type="component" value="Unassembled WGS sequence"/>
</dbReference>
<evidence type="ECO:0000313" key="1">
    <source>
        <dbReference type="EMBL" id="GAT59508.1"/>
    </source>
</evidence>
<gene>
    <name evidence="1" type="ORF">MCHLO_15784</name>
</gene>
<protein>
    <submittedName>
        <fullName evidence="1">Uncharacterized protein</fullName>
    </submittedName>
</protein>
<dbReference type="EMBL" id="DF849869">
    <property type="protein sequence ID" value="GAT59508.1"/>
    <property type="molecule type" value="Genomic_DNA"/>
</dbReference>